<evidence type="ECO:0000256" key="2">
    <source>
        <dbReference type="RuleBase" id="RU363015"/>
    </source>
</evidence>
<keyword evidence="2" id="KW-0203">Cytokinin biosynthesis</keyword>
<protein>
    <recommendedName>
        <fullName evidence="2">Cytokinin riboside 5'-monophosphate phosphoribohydrolase</fullName>
        <ecNumber evidence="2">3.2.2.n1</ecNumber>
    </recommendedName>
</protein>
<dbReference type="EC" id="3.2.2.n1" evidence="2"/>
<dbReference type="InterPro" id="IPR031100">
    <property type="entry name" value="LOG_fam"/>
</dbReference>
<proteinExistence type="inferred from homology"/>
<dbReference type="GO" id="GO:0005829">
    <property type="term" value="C:cytosol"/>
    <property type="evidence" value="ECO:0007669"/>
    <property type="project" value="TreeGrafter"/>
</dbReference>
<dbReference type="Gene3D" id="3.40.50.450">
    <property type="match status" value="1"/>
</dbReference>
<dbReference type="NCBIfam" id="TIGR00730">
    <property type="entry name" value="Rossman fold protein, TIGR00730 family"/>
    <property type="match status" value="1"/>
</dbReference>
<dbReference type="Proteomes" id="UP000510886">
    <property type="component" value="Chromosome"/>
</dbReference>
<evidence type="ECO:0000313" key="4">
    <source>
        <dbReference type="Proteomes" id="UP000510886"/>
    </source>
</evidence>
<dbReference type="Pfam" id="PF03641">
    <property type="entry name" value="Lysine_decarbox"/>
    <property type="match status" value="1"/>
</dbReference>
<dbReference type="PANTHER" id="PTHR31223">
    <property type="entry name" value="LOG FAMILY PROTEIN YJL055W"/>
    <property type="match status" value="1"/>
</dbReference>
<dbReference type="PANTHER" id="PTHR31223:SF70">
    <property type="entry name" value="LOG FAMILY PROTEIN YJL055W"/>
    <property type="match status" value="1"/>
</dbReference>
<gene>
    <name evidence="3" type="ORF">GTO87_03080</name>
</gene>
<dbReference type="KEGG" id="lsw:GTO87_03080"/>
<evidence type="ECO:0000313" key="3">
    <source>
        <dbReference type="EMBL" id="QLL77667.1"/>
    </source>
</evidence>
<dbReference type="GO" id="GO:0009691">
    <property type="term" value="P:cytokinin biosynthetic process"/>
    <property type="evidence" value="ECO:0007669"/>
    <property type="project" value="UniProtKB-UniRule"/>
</dbReference>
<organism evidence="3 4">
    <name type="scientific">Ligilactobacillus saerimneri</name>
    <dbReference type="NCBI Taxonomy" id="228229"/>
    <lineage>
        <taxon>Bacteria</taxon>
        <taxon>Bacillati</taxon>
        <taxon>Bacillota</taxon>
        <taxon>Bacilli</taxon>
        <taxon>Lactobacillales</taxon>
        <taxon>Lactobacillaceae</taxon>
        <taxon>Ligilactobacillus</taxon>
    </lineage>
</organism>
<dbReference type="EMBL" id="CP047418">
    <property type="protein sequence ID" value="QLL77667.1"/>
    <property type="molecule type" value="Genomic_DNA"/>
</dbReference>
<reference evidence="3 4" key="1">
    <citation type="submission" date="2020-01" db="EMBL/GenBank/DDBJ databases">
        <title>Complete and circular genome sequences of six lactobacillus isolates from horses.</title>
        <authorList>
            <person name="Hassan H.M."/>
        </authorList>
    </citation>
    <scope>NUCLEOTIDE SEQUENCE [LARGE SCALE GENOMIC DNA]</scope>
    <source>
        <strain evidence="3 4">1A</strain>
    </source>
</reference>
<dbReference type="RefSeq" id="WP_180849484.1">
    <property type="nucleotide sequence ID" value="NZ_CP047418.1"/>
</dbReference>
<comment type="similarity">
    <text evidence="1 2">Belongs to the LOG family.</text>
</comment>
<dbReference type="AlphaFoldDB" id="A0A7H9EK54"/>
<evidence type="ECO:0000256" key="1">
    <source>
        <dbReference type="ARBA" id="ARBA00006763"/>
    </source>
</evidence>
<sequence>MKKICVFCGSNSGDDQQYQEQVQRLAQYLKTSAASLVYGGGRLGMMGEIFAAVRAQGCPIIGIVPEILRKEAVTATSGVTLEYVSDMSVRKKRMLELADAFVILPGGLGTMEEFFQVYSWNQLGINRKPIVVANIDGYYDQLLAFLQDVVDHGFMPQANLDSLIVTQDVAEGLKEAENYRYQKVNKWK</sequence>
<name>A0A7H9EK54_9LACO</name>
<keyword evidence="2" id="KW-0378">Hydrolase</keyword>
<dbReference type="GO" id="GO:0016799">
    <property type="term" value="F:hydrolase activity, hydrolyzing N-glycosyl compounds"/>
    <property type="evidence" value="ECO:0007669"/>
    <property type="project" value="TreeGrafter"/>
</dbReference>
<accession>A0A7H9EK54</accession>
<dbReference type="InterPro" id="IPR005269">
    <property type="entry name" value="LOG"/>
</dbReference>
<dbReference type="SUPFAM" id="SSF102405">
    <property type="entry name" value="MCP/YpsA-like"/>
    <property type="match status" value="1"/>
</dbReference>